<dbReference type="PANTHER" id="PTHR22950">
    <property type="entry name" value="AMINO ACID TRANSPORTER"/>
    <property type="match status" value="1"/>
</dbReference>
<reference evidence="11" key="2">
    <citation type="submission" date="2020-11" db="EMBL/GenBank/DDBJ databases">
        <authorList>
            <person name="Cecchin M."/>
            <person name="Marcolungo L."/>
            <person name="Rossato M."/>
            <person name="Girolomoni L."/>
            <person name="Cosentino E."/>
            <person name="Cuine S."/>
            <person name="Li-Beisson Y."/>
            <person name="Delledonne M."/>
            <person name="Ballottari M."/>
        </authorList>
    </citation>
    <scope>NUCLEOTIDE SEQUENCE</scope>
    <source>
        <strain evidence="11">211/11P</strain>
        <tissue evidence="11">Whole cell</tissue>
    </source>
</reference>
<feature type="region of interest" description="Disordered" evidence="8">
    <location>
        <begin position="623"/>
        <end position="677"/>
    </location>
</feature>
<feature type="region of interest" description="Disordered" evidence="8">
    <location>
        <begin position="705"/>
        <end position="724"/>
    </location>
</feature>
<evidence type="ECO:0000313" key="12">
    <source>
        <dbReference type="Proteomes" id="UP001055712"/>
    </source>
</evidence>
<dbReference type="InterPro" id="IPR013057">
    <property type="entry name" value="AA_transpt_TM"/>
</dbReference>
<feature type="compositionally biased region" description="Low complexity" evidence="8">
    <location>
        <begin position="848"/>
        <end position="865"/>
    </location>
</feature>
<feature type="transmembrane region" description="Helical" evidence="9">
    <location>
        <begin position="397"/>
        <end position="414"/>
    </location>
</feature>
<feature type="transmembrane region" description="Helical" evidence="9">
    <location>
        <begin position="140"/>
        <end position="161"/>
    </location>
</feature>
<feature type="transmembrane region" description="Helical" evidence="9">
    <location>
        <begin position="211"/>
        <end position="228"/>
    </location>
</feature>
<dbReference type="GO" id="GO:0015179">
    <property type="term" value="F:L-amino acid transmembrane transporter activity"/>
    <property type="evidence" value="ECO:0007669"/>
    <property type="project" value="TreeGrafter"/>
</dbReference>
<dbReference type="Proteomes" id="UP001055712">
    <property type="component" value="Unassembled WGS sequence"/>
</dbReference>
<organism evidence="11 12">
    <name type="scientific">Chlorella vulgaris</name>
    <name type="common">Green alga</name>
    <dbReference type="NCBI Taxonomy" id="3077"/>
    <lineage>
        <taxon>Eukaryota</taxon>
        <taxon>Viridiplantae</taxon>
        <taxon>Chlorophyta</taxon>
        <taxon>core chlorophytes</taxon>
        <taxon>Trebouxiophyceae</taxon>
        <taxon>Chlorellales</taxon>
        <taxon>Chlorellaceae</taxon>
        <taxon>Chlorella clade</taxon>
        <taxon>Chlorella</taxon>
    </lineage>
</organism>
<proteinExistence type="inferred from homology"/>
<keyword evidence="3" id="KW-0813">Transport</keyword>
<evidence type="ECO:0000256" key="9">
    <source>
        <dbReference type="SAM" id="Phobius"/>
    </source>
</evidence>
<comment type="caution">
    <text evidence="11">The sequence shown here is derived from an EMBL/GenBank/DDBJ whole genome shotgun (WGS) entry which is preliminary data.</text>
</comment>
<feature type="region of interest" description="Disordered" evidence="8">
    <location>
        <begin position="813"/>
        <end position="899"/>
    </location>
</feature>
<feature type="compositionally biased region" description="Low complexity" evidence="8">
    <location>
        <begin position="18"/>
        <end position="29"/>
    </location>
</feature>
<evidence type="ECO:0000256" key="8">
    <source>
        <dbReference type="SAM" id="MobiDB-lite"/>
    </source>
</evidence>
<evidence type="ECO:0000259" key="10">
    <source>
        <dbReference type="Pfam" id="PF01490"/>
    </source>
</evidence>
<name>A0A9D4YV84_CHLVU</name>
<feature type="transmembrane region" description="Helical" evidence="9">
    <location>
        <begin position="420"/>
        <end position="442"/>
    </location>
</feature>
<feature type="compositionally biased region" description="Gly residues" evidence="8">
    <location>
        <begin position="566"/>
        <end position="579"/>
    </location>
</feature>
<feature type="compositionally biased region" description="Gly residues" evidence="8">
    <location>
        <begin position="866"/>
        <end position="882"/>
    </location>
</feature>
<dbReference type="AlphaFoldDB" id="A0A9D4YV84"/>
<evidence type="ECO:0000256" key="5">
    <source>
        <dbReference type="ARBA" id="ARBA00022970"/>
    </source>
</evidence>
<keyword evidence="4 9" id="KW-0812">Transmembrane</keyword>
<feature type="transmembrane region" description="Helical" evidence="9">
    <location>
        <begin position="474"/>
        <end position="494"/>
    </location>
</feature>
<keyword evidence="6 9" id="KW-1133">Transmembrane helix</keyword>
<evidence type="ECO:0000256" key="7">
    <source>
        <dbReference type="ARBA" id="ARBA00023136"/>
    </source>
</evidence>
<feature type="region of interest" description="Disordered" evidence="8">
    <location>
        <begin position="564"/>
        <end position="601"/>
    </location>
</feature>
<evidence type="ECO:0000256" key="1">
    <source>
        <dbReference type="ARBA" id="ARBA00004141"/>
    </source>
</evidence>
<dbReference type="EMBL" id="SIDB01000009">
    <property type="protein sequence ID" value="KAI3428322.1"/>
    <property type="molecule type" value="Genomic_DNA"/>
</dbReference>
<feature type="transmembrane region" description="Helical" evidence="9">
    <location>
        <begin position="181"/>
        <end position="199"/>
    </location>
</feature>
<feature type="transmembrane region" description="Helical" evidence="9">
    <location>
        <begin position="91"/>
        <end position="114"/>
    </location>
</feature>
<evidence type="ECO:0000313" key="11">
    <source>
        <dbReference type="EMBL" id="KAI3428322.1"/>
    </source>
</evidence>
<feature type="compositionally biased region" description="Low complexity" evidence="8">
    <location>
        <begin position="1034"/>
        <end position="1049"/>
    </location>
</feature>
<evidence type="ECO:0000256" key="4">
    <source>
        <dbReference type="ARBA" id="ARBA00022692"/>
    </source>
</evidence>
<dbReference type="GO" id="GO:0016020">
    <property type="term" value="C:membrane"/>
    <property type="evidence" value="ECO:0007669"/>
    <property type="project" value="UniProtKB-SubCell"/>
</dbReference>
<feature type="compositionally biased region" description="Low complexity" evidence="8">
    <location>
        <begin position="979"/>
        <end position="1001"/>
    </location>
</feature>
<feature type="domain" description="Amino acid transporter transmembrane" evidence="10">
    <location>
        <begin position="68"/>
        <end position="444"/>
    </location>
</feature>
<dbReference type="Pfam" id="PF01490">
    <property type="entry name" value="Aa_trans"/>
    <property type="match status" value="1"/>
</dbReference>
<protein>
    <recommendedName>
        <fullName evidence="10">Amino acid transporter transmembrane domain-containing protein</fullName>
    </recommendedName>
</protein>
<sequence length="1049" mass="107207">MRARSSLATPSEVVIAQSPGPESSKGSPEMTTFRTSKSGRQLQEARHNDPLDGGESSAGGLEWEGEPVLNLVTAVLGCGVLGFPFCFKACGMGLAVLLVLVTLTAAELSMRLLLMSSQLTGKRSYEELARHTFGRGGQAAVAFCILAMNVGSVVAYLNILTDTVSNVAGSVIPPGAEPSRTTMLLVVTVAGCLPVALLVKSAQLLNAVNSVSMVFLLFFCCIIALLPFSPTPNTGPLLWWRWEGVLVAFPIVSYGFTAHQYLFQIYPASQRPTMKRMTAAVQRGMLLSAAIYVAVGACGYSAFGSRTSGDVLRNLGSSGFVGVHGVRLTAERVLKYGFGVSLLGTIPLTIVPLHSTLAPWLVLGGAAADQAADKKQQGGGDAGGGSGVAGLSRMQESALTVAILGLSCAMAVLLPNVEFVFGLAGSTASTLMAFILPAAIFLSVTSGQRGMMGYSVDMPRSSNVWRRRRRMAGVLLLFGCVAGVLCTQALVISIQEEHEVVQLAQELVREEAKATVAVQTEHKAKQVAEAVQTVMRAALEVDAAQAEASGQALTLARTAQVLSNTTGGGAGKGRGGGGKQQRQQQKAEATSELAAAHSEVDRAVHTLESVTAALGATASRMRNESSKAAADGGAAAAQDQQLQALAEKRVEQDERVRSGGNSNSSSDGGASGASSSTAADVAADGAAQDAAGGGAALAAGEAAAGSSASEGVTPHTEAGKREDDEVAEALEKVASSANDTLTAVRQSKVALEAASAEVATGKGKGTRAKAVLGKAISEALNATTEAAARLNATSQALRAVEQEKTSELLSMITQLAKEEEEEERQETAKQAYEQHTSGRKESMGGNTAAHAGTMQQQQQQQQPGAQAGGSGAFAGPGDGGEGQPAVSGNGTASVRPREQVREVLKQAAAAAGNGSAVNVTQMAQAAMEAASTVLATSKASVEQTIEKKRSKVAVRAIEIAKELHSGGKGAAAAAAALIPGNSTSSDTGSGSSGRSSSSGGSVIQAAEVKHDELVRQSQWRPNATRVVAPPPPDQKQAAADGAAGTAAAQ</sequence>
<feature type="compositionally biased region" description="Polar residues" evidence="8">
    <location>
        <begin position="30"/>
        <end position="41"/>
    </location>
</feature>
<feature type="transmembrane region" description="Helical" evidence="9">
    <location>
        <begin position="333"/>
        <end position="353"/>
    </location>
</feature>
<comment type="similarity">
    <text evidence="2">Belongs to the amino acid/polyamine transporter 2 family.</text>
</comment>
<feature type="compositionally biased region" description="Low complexity" evidence="8">
    <location>
        <begin position="658"/>
        <end position="677"/>
    </location>
</feature>
<keyword evidence="7 9" id="KW-0472">Membrane</keyword>
<dbReference type="PANTHER" id="PTHR22950:SF458">
    <property type="entry name" value="SODIUM-COUPLED NEUTRAL AMINO ACID TRANSPORTER 11-RELATED"/>
    <property type="match status" value="1"/>
</dbReference>
<keyword evidence="5" id="KW-0029">Amino-acid transport</keyword>
<keyword evidence="12" id="KW-1185">Reference proteome</keyword>
<evidence type="ECO:0000256" key="2">
    <source>
        <dbReference type="ARBA" id="ARBA00008066"/>
    </source>
</evidence>
<evidence type="ECO:0000256" key="3">
    <source>
        <dbReference type="ARBA" id="ARBA00022448"/>
    </source>
</evidence>
<feature type="transmembrane region" description="Helical" evidence="9">
    <location>
        <begin position="284"/>
        <end position="303"/>
    </location>
</feature>
<evidence type="ECO:0000256" key="6">
    <source>
        <dbReference type="ARBA" id="ARBA00022989"/>
    </source>
</evidence>
<reference evidence="11" key="1">
    <citation type="journal article" date="2019" name="Plant J.">
        <title>Chlorella vulgaris genome assembly and annotation reveals the molecular basis for metabolic acclimation to high light conditions.</title>
        <authorList>
            <person name="Cecchin M."/>
            <person name="Marcolungo L."/>
            <person name="Rossato M."/>
            <person name="Girolomoni L."/>
            <person name="Cosentino E."/>
            <person name="Cuine S."/>
            <person name="Li-Beisson Y."/>
            <person name="Delledonne M."/>
            <person name="Ballottari M."/>
        </authorList>
    </citation>
    <scope>NUCLEOTIDE SEQUENCE</scope>
    <source>
        <strain evidence="11">211/11P</strain>
    </source>
</reference>
<feature type="transmembrane region" description="Helical" evidence="9">
    <location>
        <begin position="240"/>
        <end position="263"/>
    </location>
</feature>
<feature type="compositionally biased region" description="Basic and acidic residues" evidence="8">
    <location>
        <begin position="646"/>
        <end position="657"/>
    </location>
</feature>
<feature type="region of interest" description="Disordered" evidence="8">
    <location>
        <begin position="979"/>
        <end position="1049"/>
    </location>
</feature>
<accession>A0A9D4YV84</accession>
<feature type="compositionally biased region" description="Low complexity" evidence="8">
    <location>
        <begin position="628"/>
        <end position="645"/>
    </location>
</feature>
<dbReference type="OrthoDB" id="28208at2759"/>
<comment type="subcellular location">
    <subcellularLocation>
        <location evidence="1">Membrane</location>
        <topology evidence="1">Multi-pass membrane protein</topology>
    </subcellularLocation>
</comment>
<feature type="region of interest" description="Disordered" evidence="8">
    <location>
        <begin position="1"/>
        <end position="59"/>
    </location>
</feature>
<feature type="transmembrane region" description="Helical" evidence="9">
    <location>
        <begin position="68"/>
        <end position="85"/>
    </location>
</feature>
<gene>
    <name evidence="11" type="ORF">D9Q98_006702</name>
</gene>